<dbReference type="AlphaFoldDB" id="A0A2T0RIF1"/>
<dbReference type="CDD" id="cd07043">
    <property type="entry name" value="STAS_anti-anti-sigma_factors"/>
    <property type="match status" value="1"/>
</dbReference>
<dbReference type="Pfam" id="PF01740">
    <property type="entry name" value="STAS"/>
    <property type="match status" value="1"/>
</dbReference>
<dbReference type="GO" id="GO:0043856">
    <property type="term" value="F:anti-sigma factor antagonist activity"/>
    <property type="evidence" value="ECO:0007669"/>
    <property type="project" value="InterPro"/>
</dbReference>
<dbReference type="EMBL" id="PVTD01000011">
    <property type="protein sequence ID" value="PRY20907.1"/>
    <property type="molecule type" value="Genomic_DNA"/>
</dbReference>
<gene>
    <name evidence="4" type="ORF">CLV78_11161</name>
</gene>
<dbReference type="Proteomes" id="UP000239480">
    <property type="component" value="Unassembled WGS sequence"/>
</dbReference>
<dbReference type="InterPro" id="IPR003658">
    <property type="entry name" value="Anti-sigma_ant"/>
</dbReference>
<feature type="domain" description="STAS" evidence="3">
    <location>
        <begin position="21"/>
        <end position="110"/>
    </location>
</feature>
<evidence type="ECO:0000313" key="4">
    <source>
        <dbReference type="EMBL" id="PRY20907.1"/>
    </source>
</evidence>
<evidence type="ECO:0000259" key="3">
    <source>
        <dbReference type="PROSITE" id="PS50801"/>
    </source>
</evidence>
<dbReference type="SUPFAM" id="SSF52091">
    <property type="entry name" value="SpoIIaa-like"/>
    <property type="match status" value="1"/>
</dbReference>
<sequence>MELKAFRHGDTLRVDVGTSRIDAACAIQFKDRMREVCGDEPRRVVLNFAAVDFLDSSGLGAVVATMKMLGKSRTLELSGLSSKVSKVFRLTRMDTVFTIHDTVETALGAGDSAA</sequence>
<dbReference type="OrthoDB" id="9796076at2"/>
<comment type="similarity">
    <text evidence="1 2">Belongs to the anti-sigma-factor antagonist family.</text>
</comment>
<dbReference type="InterPro" id="IPR002645">
    <property type="entry name" value="STAS_dom"/>
</dbReference>
<reference evidence="4 5" key="1">
    <citation type="submission" date="2018-03" db="EMBL/GenBank/DDBJ databases">
        <title>Genomic Encyclopedia of Archaeal and Bacterial Type Strains, Phase II (KMG-II): from individual species to whole genera.</title>
        <authorList>
            <person name="Goeker M."/>
        </authorList>
    </citation>
    <scope>NUCLEOTIDE SEQUENCE [LARGE SCALE GENOMIC DNA]</scope>
    <source>
        <strain evidence="4 5">DSM 29328</strain>
    </source>
</reference>
<keyword evidence="5" id="KW-1185">Reference proteome</keyword>
<proteinExistence type="inferred from homology"/>
<organism evidence="4 5">
    <name type="scientific">Aliiruegeria haliotis</name>
    <dbReference type="NCBI Taxonomy" id="1280846"/>
    <lineage>
        <taxon>Bacteria</taxon>
        <taxon>Pseudomonadati</taxon>
        <taxon>Pseudomonadota</taxon>
        <taxon>Alphaproteobacteria</taxon>
        <taxon>Rhodobacterales</taxon>
        <taxon>Roseobacteraceae</taxon>
        <taxon>Aliiruegeria</taxon>
    </lineage>
</organism>
<dbReference type="PANTHER" id="PTHR33495">
    <property type="entry name" value="ANTI-SIGMA FACTOR ANTAGONIST TM_1081-RELATED-RELATED"/>
    <property type="match status" value="1"/>
</dbReference>
<dbReference type="NCBIfam" id="TIGR00377">
    <property type="entry name" value="ant_ant_sig"/>
    <property type="match status" value="1"/>
</dbReference>
<name>A0A2T0RIF1_9RHOB</name>
<evidence type="ECO:0000313" key="5">
    <source>
        <dbReference type="Proteomes" id="UP000239480"/>
    </source>
</evidence>
<dbReference type="Gene3D" id="3.30.750.24">
    <property type="entry name" value="STAS domain"/>
    <property type="match status" value="1"/>
</dbReference>
<evidence type="ECO:0000256" key="2">
    <source>
        <dbReference type="RuleBase" id="RU003749"/>
    </source>
</evidence>
<protein>
    <recommendedName>
        <fullName evidence="2">Anti-sigma factor antagonist</fullName>
    </recommendedName>
</protein>
<accession>A0A2T0RIF1</accession>
<dbReference type="PROSITE" id="PS50801">
    <property type="entry name" value="STAS"/>
    <property type="match status" value="1"/>
</dbReference>
<dbReference type="InterPro" id="IPR036513">
    <property type="entry name" value="STAS_dom_sf"/>
</dbReference>
<dbReference type="PANTHER" id="PTHR33495:SF2">
    <property type="entry name" value="ANTI-SIGMA FACTOR ANTAGONIST TM_1081-RELATED"/>
    <property type="match status" value="1"/>
</dbReference>
<evidence type="ECO:0000256" key="1">
    <source>
        <dbReference type="ARBA" id="ARBA00009013"/>
    </source>
</evidence>
<dbReference type="RefSeq" id="WP_106207269.1">
    <property type="nucleotide sequence ID" value="NZ_PVTD01000011.1"/>
</dbReference>
<comment type="caution">
    <text evidence="4">The sequence shown here is derived from an EMBL/GenBank/DDBJ whole genome shotgun (WGS) entry which is preliminary data.</text>
</comment>